<gene>
    <name evidence="8" type="ORF">SLEP1_g45493</name>
</gene>
<dbReference type="InterPro" id="IPR036388">
    <property type="entry name" value="WH-like_DNA-bd_sf"/>
</dbReference>
<evidence type="ECO:0000256" key="2">
    <source>
        <dbReference type="ARBA" id="ARBA00009695"/>
    </source>
</evidence>
<evidence type="ECO:0000313" key="8">
    <source>
        <dbReference type="EMBL" id="GKV37464.1"/>
    </source>
</evidence>
<keyword evidence="9" id="KW-1185">Reference proteome</keyword>
<dbReference type="Pfam" id="PF02631">
    <property type="entry name" value="RecX_HTH2"/>
    <property type="match status" value="1"/>
</dbReference>
<dbReference type="InterPro" id="IPR003783">
    <property type="entry name" value="Regulatory_RecX"/>
</dbReference>
<feature type="compositionally biased region" description="Polar residues" evidence="5">
    <location>
        <begin position="586"/>
        <end position="596"/>
    </location>
</feature>
<keyword evidence="4" id="KW-0963">Cytoplasm</keyword>
<dbReference type="InterPro" id="IPR053924">
    <property type="entry name" value="RecX_HTH_2nd"/>
</dbReference>
<sequence>MSNNHNVAGSSHVPKLAPPEKQIENQAGDTAAQSSVTFIYQANIADMSRKVTLSWFKNPTNHYFNFIVENPSDEKNPYTCKIDLKTWQFWGKKGLKNINIEGRLVEVYWDIRQAKFSTSPEPSSDYYVAIVAGEEVAVLLGDLKEEAYKRTKKRPPSIEPTLRCKKEHVQGKRLFCTRTALAEGEKEHDIMIENSLSGHDDPEMWISIDGTVAIRVMNLHWRFRGNETVLVSNTPIEIFWDVHDWLYSSAGDGPTHGLFIFKPSTPYSETDRKSEANKIIPHATDFRKLRANFDGRVSRGHDKELSLKMAILAASIGFKVSFGLQFRFMSASSPRAYRNRAVFCLKGKDYSSSGPVRYIPKKSLKPKEPENSLPLKKNDSLNSSALKGSRSLVPVRDKTKESLKFTEAQNSCSFEDLRKTKSCDSLDSAAFKGGGDYGSSLPVSYTAKKSLKANETENSQSLKDLSKSDGCDSMGLGASKSGDFHVAVRLTPLEANEPENTLPFKGLTLKETESCDNLDSSALESMDNSSSISVRHKRYLEANEPQNSLSLKDLMKVESCNDLSLTALEKANSSSVPARYTLNKSLEANKQENSQPLKDMGENEFCDSLHSNQLKGGDYSSSVPITRTTKKSLKSNEPENSPPSKGLRKYESHNSLDLSAVGIKVMNNGPGVARSITFLERSHKRNAVHKNNISHDNQVLEEEIVDDMAVMGNEIMEESEELGQEIMINQGKDSLEEKVLQAGKTMQDVENLAVKLLALRAFTAVELRKKLQGKRFPPNIIEAVVKNFQRRGLINDGLYAEAFSRSRWSSSSWGPRRIKQALSNKGINKVDADKAIRLVFEDGKSSGDQESNIGMSKLSMDHLLIQASKQWLRIQDVPKETRKSRMIRWLQYRGFNWGVIGFILKKLESQYPP</sequence>
<evidence type="ECO:0000313" key="9">
    <source>
        <dbReference type="Proteomes" id="UP001054252"/>
    </source>
</evidence>
<evidence type="ECO:0000259" key="7">
    <source>
        <dbReference type="Pfam" id="PF21982"/>
    </source>
</evidence>
<accession>A0AAV5LKR4</accession>
<dbReference type="PANTHER" id="PTHR33602">
    <property type="entry name" value="REGULATORY PROTEIN RECX FAMILY PROTEIN"/>
    <property type="match status" value="1"/>
</dbReference>
<comment type="subcellular location">
    <subcellularLocation>
        <location evidence="1">Cytoplasm</location>
    </subcellularLocation>
</comment>
<dbReference type="Gene3D" id="1.10.10.10">
    <property type="entry name" value="Winged helix-like DNA-binding domain superfamily/Winged helix DNA-binding domain"/>
    <property type="match status" value="2"/>
</dbReference>
<evidence type="ECO:0000256" key="3">
    <source>
        <dbReference type="ARBA" id="ARBA00018111"/>
    </source>
</evidence>
<reference evidence="8 9" key="1">
    <citation type="journal article" date="2021" name="Commun. Biol.">
        <title>The genome of Shorea leprosula (Dipterocarpaceae) highlights the ecological relevance of drought in aseasonal tropical rainforests.</title>
        <authorList>
            <person name="Ng K.K.S."/>
            <person name="Kobayashi M.J."/>
            <person name="Fawcett J.A."/>
            <person name="Hatakeyama M."/>
            <person name="Paape T."/>
            <person name="Ng C.H."/>
            <person name="Ang C.C."/>
            <person name="Tnah L.H."/>
            <person name="Lee C.T."/>
            <person name="Nishiyama T."/>
            <person name="Sese J."/>
            <person name="O'Brien M.J."/>
            <person name="Copetti D."/>
            <person name="Mohd Noor M.I."/>
            <person name="Ong R.C."/>
            <person name="Putra M."/>
            <person name="Sireger I.Z."/>
            <person name="Indrioko S."/>
            <person name="Kosugi Y."/>
            <person name="Izuno A."/>
            <person name="Isagi Y."/>
            <person name="Lee S.L."/>
            <person name="Shimizu K.K."/>
        </authorList>
    </citation>
    <scope>NUCLEOTIDE SEQUENCE [LARGE SCALE GENOMIC DNA]</scope>
    <source>
        <strain evidence="8">214</strain>
    </source>
</reference>
<feature type="compositionally biased region" description="Polar residues" evidence="5">
    <location>
        <begin position="609"/>
        <end position="627"/>
    </location>
</feature>
<dbReference type="Pfam" id="PF05910">
    <property type="entry name" value="DUF868"/>
    <property type="match status" value="1"/>
</dbReference>
<dbReference type="InterPro" id="IPR053926">
    <property type="entry name" value="RecX_HTH_1st"/>
</dbReference>
<evidence type="ECO:0000256" key="1">
    <source>
        <dbReference type="ARBA" id="ARBA00004496"/>
    </source>
</evidence>
<evidence type="ECO:0000259" key="6">
    <source>
        <dbReference type="Pfam" id="PF02631"/>
    </source>
</evidence>
<dbReference type="InterPro" id="IPR008586">
    <property type="entry name" value="DUF868_pln"/>
</dbReference>
<feature type="domain" description="RecX first three-helical" evidence="7">
    <location>
        <begin position="751"/>
        <end position="785"/>
    </location>
</feature>
<name>A0AAV5LKR4_9ROSI</name>
<evidence type="ECO:0000256" key="5">
    <source>
        <dbReference type="SAM" id="MobiDB-lite"/>
    </source>
</evidence>
<evidence type="ECO:0000256" key="4">
    <source>
        <dbReference type="ARBA" id="ARBA00022490"/>
    </source>
</evidence>
<feature type="region of interest" description="Disordered" evidence="5">
    <location>
        <begin position="356"/>
        <end position="392"/>
    </location>
</feature>
<dbReference type="HAMAP" id="MF_01114">
    <property type="entry name" value="RecX"/>
    <property type="match status" value="1"/>
</dbReference>
<protein>
    <recommendedName>
        <fullName evidence="3">Regulatory protein RecX</fullName>
    </recommendedName>
</protein>
<dbReference type="GO" id="GO:0005737">
    <property type="term" value="C:cytoplasm"/>
    <property type="evidence" value="ECO:0007669"/>
    <property type="project" value="UniProtKB-SubCell"/>
</dbReference>
<dbReference type="Proteomes" id="UP001054252">
    <property type="component" value="Unassembled WGS sequence"/>
</dbReference>
<feature type="region of interest" description="Disordered" evidence="5">
    <location>
        <begin position="586"/>
        <end position="650"/>
    </location>
</feature>
<feature type="domain" description="RecX second three-helical" evidence="6">
    <location>
        <begin position="795"/>
        <end position="835"/>
    </location>
</feature>
<proteinExistence type="inferred from homology"/>
<comment type="caution">
    <text evidence="8">The sequence shown here is derived from an EMBL/GenBank/DDBJ whole genome shotgun (WGS) entry which is preliminary data.</text>
</comment>
<organism evidence="8 9">
    <name type="scientific">Rubroshorea leprosula</name>
    <dbReference type="NCBI Taxonomy" id="152421"/>
    <lineage>
        <taxon>Eukaryota</taxon>
        <taxon>Viridiplantae</taxon>
        <taxon>Streptophyta</taxon>
        <taxon>Embryophyta</taxon>
        <taxon>Tracheophyta</taxon>
        <taxon>Spermatophyta</taxon>
        <taxon>Magnoliopsida</taxon>
        <taxon>eudicotyledons</taxon>
        <taxon>Gunneridae</taxon>
        <taxon>Pentapetalae</taxon>
        <taxon>rosids</taxon>
        <taxon>malvids</taxon>
        <taxon>Malvales</taxon>
        <taxon>Dipterocarpaceae</taxon>
        <taxon>Rubroshorea</taxon>
    </lineage>
</organism>
<dbReference type="GO" id="GO:0006282">
    <property type="term" value="P:regulation of DNA repair"/>
    <property type="evidence" value="ECO:0007669"/>
    <property type="project" value="InterPro"/>
</dbReference>
<dbReference type="PANTHER" id="PTHR33602:SF1">
    <property type="entry name" value="REGULATORY PROTEIN RECX FAMILY PROTEIN"/>
    <property type="match status" value="1"/>
</dbReference>
<dbReference type="Pfam" id="PF21982">
    <property type="entry name" value="RecX_HTH1"/>
    <property type="match status" value="1"/>
</dbReference>
<comment type="similarity">
    <text evidence="2">Belongs to the RecX family.</text>
</comment>
<dbReference type="EMBL" id="BPVZ01000122">
    <property type="protein sequence ID" value="GKV37464.1"/>
    <property type="molecule type" value="Genomic_DNA"/>
</dbReference>
<dbReference type="AlphaFoldDB" id="A0AAV5LKR4"/>